<accession>A0A6N9TJ44</accession>
<protein>
    <submittedName>
        <fullName evidence="3">MerR family transcriptional regulator</fullName>
    </submittedName>
</protein>
<evidence type="ECO:0000259" key="2">
    <source>
        <dbReference type="PROSITE" id="PS50937"/>
    </source>
</evidence>
<keyword evidence="4" id="KW-1185">Reference proteome</keyword>
<dbReference type="SUPFAM" id="SSF46955">
    <property type="entry name" value="Putative DNA-binding domain"/>
    <property type="match status" value="1"/>
</dbReference>
<sequence>MTGVAPHVLRYWEGEFHQIRPRRVARRRLYRNEDIRLVFRIKQLLYEEGLTISGARRRLREEAAAEAAPEQAPAGRFIEALREIRSALQDLRDSLAAGDEKTPGARGPSWPRE</sequence>
<reference evidence="3 4" key="1">
    <citation type="submission" date="2020-02" db="EMBL/GenBank/DDBJ databases">
        <title>Comparative genomics of sulfur disproportionating microorganisms.</title>
        <authorList>
            <person name="Ward L.M."/>
            <person name="Bertran E."/>
            <person name="Johnston D.T."/>
        </authorList>
    </citation>
    <scope>NUCLEOTIDE SEQUENCE [LARGE SCALE GENOMIC DNA]</scope>
    <source>
        <strain evidence="3 4">DSM 100025</strain>
    </source>
</reference>
<evidence type="ECO:0000313" key="4">
    <source>
        <dbReference type="Proteomes" id="UP000469346"/>
    </source>
</evidence>
<feature type="compositionally biased region" description="Basic and acidic residues" evidence="1">
    <location>
        <begin position="93"/>
        <end position="103"/>
    </location>
</feature>
<dbReference type="GO" id="GO:0003677">
    <property type="term" value="F:DNA binding"/>
    <property type="evidence" value="ECO:0007669"/>
    <property type="project" value="InterPro"/>
</dbReference>
<organism evidence="3 4">
    <name type="scientific">Dissulfurirhabdus thermomarina</name>
    <dbReference type="NCBI Taxonomy" id="1765737"/>
    <lineage>
        <taxon>Bacteria</taxon>
        <taxon>Deltaproteobacteria</taxon>
        <taxon>Dissulfurirhabdaceae</taxon>
        <taxon>Dissulfurirhabdus</taxon>
    </lineage>
</organism>
<feature type="region of interest" description="Disordered" evidence="1">
    <location>
        <begin position="93"/>
        <end position="113"/>
    </location>
</feature>
<evidence type="ECO:0000313" key="3">
    <source>
        <dbReference type="EMBL" id="NDY41281.1"/>
    </source>
</evidence>
<dbReference type="Pfam" id="PF13411">
    <property type="entry name" value="MerR_1"/>
    <property type="match status" value="1"/>
</dbReference>
<dbReference type="GO" id="GO:0006355">
    <property type="term" value="P:regulation of DNA-templated transcription"/>
    <property type="evidence" value="ECO:0007669"/>
    <property type="project" value="InterPro"/>
</dbReference>
<comment type="caution">
    <text evidence="3">The sequence shown here is derived from an EMBL/GenBank/DDBJ whole genome shotgun (WGS) entry which is preliminary data.</text>
</comment>
<dbReference type="InterPro" id="IPR009061">
    <property type="entry name" value="DNA-bd_dom_put_sf"/>
</dbReference>
<dbReference type="EMBL" id="JAAGRR010000001">
    <property type="protein sequence ID" value="NDY41281.1"/>
    <property type="molecule type" value="Genomic_DNA"/>
</dbReference>
<proteinExistence type="predicted"/>
<dbReference type="Proteomes" id="UP000469346">
    <property type="component" value="Unassembled WGS sequence"/>
</dbReference>
<dbReference type="InterPro" id="IPR000551">
    <property type="entry name" value="MerR-type_HTH_dom"/>
</dbReference>
<feature type="domain" description="HTH merR-type" evidence="2">
    <location>
        <begin position="1"/>
        <end position="61"/>
    </location>
</feature>
<dbReference type="PROSITE" id="PS50937">
    <property type="entry name" value="HTH_MERR_2"/>
    <property type="match status" value="1"/>
</dbReference>
<dbReference type="Gene3D" id="1.10.1660.10">
    <property type="match status" value="1"/>
</dbReference>
<evidence type="ECO:0000256" key="1">
    <source>
        <dbReference type="SAM" id="MobiDB-lite"/>
    </source>
</evidence>
<name>A0A6N9TJ44_DISTH</name>
<dbReference type="AlphaFoldDB" id="A0A6N9TJ44"/>
<gene>
    <name evidence="3" type="ORF">G3N55_00250</name>
</gene>